<evidence type="ECO:0000313" key="1">
    <source>
        <dbReference type="EMBL" id="MBC1509387.1"/>
    </source>
</evidence>
<proteinExistence type="predicted"/>
<keyword evidence="2" id="KW-1185">Reference proteome</keyword>
<comment type="caution">
    <text evidence="1">The sequence shown here is derived from an EMBL/GenBank/DDBJ whole genome shotgun (WGS) entry which is preliminary data.</text>
</comment>
<dbReference type="EMBL" id="JAASUB010000006">
    <property type="protein sequence ID" value="MBC1509387.1"/>
    <property type="molecule type" value="Genomic_DNA"/>
</dbReference>
<organism evidence="1 2">
    <name type="scientific">Listeria immobilis</name>
    <dbReference type="NCBI Taxonomy" id="2713502"/>
    <lineage>
        <taxon>Bacteria</taxon>
        <taxon>Bacillati</taxon>
        <taxon>Bacillota</taxon>
        <taxon>Bacilli</taxon>
        <taxon>Bacillales</taxon>
        <taxon>Listeriaceae</taxon>
        <taxon>Listeria</taxon>
    </lineage>
</organism>
<evidence type="ECO:0000313" key="2">
    <source>
        <dbReference type="Proteomes" id="UP000587800"/>
    </source>
</evidence>
<sequence>MAYKNAEIVVSSSDGKIYLCTLDRDGFISDTRKEITSSVLRATAEYFKSNEYKMAHFSETEDKKIPKLFFTEDSVLAEKILNLLQNET</sequence>
<dbReference type="RefSeq" id="WP_185395588.1">
    <property type="nucleotide sequence ID" value="NZ_JAASTU010000029.1"/>
</dbReference>
<dbReference type="Proteomes" id="UP000587800">
    <property type="component" value="Unassembled WGS sequence"/>
</dbReference>
<protein>
    <submittedName>
        <fullName evidence="1">Uncharacterized protein</fullName>
    </submittedName>
</protein>
<accession>A0ABR6SUT6</accession>
<dbReference type="Pfam" id="PF24233">
    <property type="entry name" value="DUF7446"/>
    <property type="match status" value="1"/>
</dbReference>
<gene>
    <name evidence="1" type="ORF">HCJ59_05715</name>
</gene>
<reference evidence="1 2" key="1">
    <citation type="submission" date="2020-03" db="EMBL/GenBank/DDBJ databases">
        <title>Soil Listeria distribution.</title>
        <authorList>
            <person name="Liao J."/>
            <person name="Wiedmann M."/>
        </authorList>
    </citation>
    <scope>NUCLEOTIDE SEQUENCE [LARGE SCALE GENOMIC DNA]</scope>
    <source>
        <strain evidence="1 2">FSL L7-1515</strain>
    </source>
</reference>
<name>A0ABR6SUT6_9LIST</name>
<dbReference type="InterPro" id="IPR055869">
    <property type="entry name" value="DUF7446"/>
</dbReference>